<dbReference type="PROSITE" id="PS50234">
    <property type="entry name" value="VWFA"/>
    <property type="match status" value="1"/>
</dbReference>
<feature type="compositionally biased region" description="Basic and acidic residues" evidence="2">
    <location>
        <begin position="1"/>
        <end position="15"/>
    </location>
</feature>
<dbReference type="EMBL" id="CP002792">
    <property type="protein sequence ID" value="AEH07137.1"/>
    <property type="molecule type" value="Genomic_DNA"/>
</dbReference>
<dbReference type="InterPro" id="IPR002035">
    <property type="entry name" value="VWF_A"/>
</dbReference>
<sequence>MHDDNKDKEDKKDNPNENDNNQNTNNNSNNDNNSNNNNDKDNDSNNKNNKDSNAQEQMFNAKGGINPNIIKIQLKDNISRYSSGRHVKSISKKGRYIKYRIPNGKTTDIAFDATLRASALYQKDRKEKSDNKNVALYLKKEDLREKIRERKISTNILFSVDASGSMGAMKRMEAAKGAVVSLLMDAYQKRNKVSMITFRKDSAELLLPFTSSVELAEKCLSETPTGGKTPLSKAFLKSYEVIKNNMRKNPNIIPIVVFISDFKPNVAMEKDYIKEVYDICEKFAEDEINVILIDTEPKSFIKIGIGENIAKKYGFKYYKIDDLSSENILNALN</sequence>
<name>F8ANZ4_METOI</name>
<dbReference type="InterPro" id="IPR041702">
    <property type="entry name" value="BchD/ChlD_VWA"/>
</dbReference>
<evidence type="ECO:0000256" key="1">
    <source>
        <dbReference type="ARBA" id="ARBA00005799"/>
    </source>
</evidence>
<dbReference type="Gene3D" id="3.40.50.410">
    <property type="entry name" value="von Willebrand factor, type A domain"/>
    <property type="match status" value="1"/>
</dbReference>
<keyword evidence="5" id="KW-1185">Reference proteome</keyword>
<feature type="compositionally biased region" description="Low complexity" evidence="2">
    <location>
        <begin position="17"/>
        <end position="37"/>
    </location>
</feature>
<feature type="domain" description="VWFA" evidence="3">
    <location>
        <begin position="155"/>
        <end position="333"/>
    </location>
</feature>
<dbReference type="Pfam" id="PF13519">
    <property type="entry name" value="VWA_2"/>
    <property type="match status" value="1"/>
</dbReference>
<dbReference type="PANTHER" id="PTHR35023:SF1">
    <property type="entry name" value="MG-PROTOPORPHYRIN IX CHELATASE"/>
    <property type="match status" value="1"/>
</dbReference>
<dbReference type="RefSeq" id="WP_013867321.1">
    <property type="nucleotide sequence ID" value="NC_015636.1"/>
</dbReference>
<dbReference type="HOGENOM" id="CLU_016684_2_0_2"/>
<gene>
    <name evidence="4" type="ordered locus">Metok_1169</name>
</gene>
<dbReference type="CDD" id="cd01451">
    <property type="entry name" value="vWA_Magnesium_chelatase"/>
    <property type="match status" value="1"/>
</dbReference>
<protein>
    <submittedName>
        <fullName evidence="4">von Willebrand factor type A</fullName>
    </submittedName>
</protein>
<proteinExistence type="inferred from homology"/>
<reference evidence="4" key="1">
    <citation type="submission" date="2011-05" db="EMBL/GenBank/DDBJ databases">
        <title>Complete sequence of chromosome of Methanothermococcus okinawensis IH1.</title>
        <authorList>
            <consortium name="US DOE Joint Genome Institute"/>
            <person name="Lucas S."/>
            <person name="Han J."/>
            <person name="Lapidus A."/>
            <person name="Cheng J.-F."/>
            <person name="Goodwin L."/>
            <person name="Pitluck S."/>
            <person name="Peters L."/>
            <person name="Mikhailova N."/>
            <person name="Held B."/>
            <person name="Han C."/>
            <person name="Tapia R."/>
            <person name="Land M."/>
            <person name="Hauser L."/>
            <person name="Kyrpides N."/>
            <person name="Ivanova N."/>
            <person name="Pagani I."/>
            <person name="Sieprawska-Lupa M."/>
            <person name="Takai K."/>
            <person name="Miyazaki J."/>
            <person name="Whitman W."/>
            <person name="Woyke T."/>
        </authorList>
    </citation>
    <scope>NUCLEOTIDE SEQUENCE [LARGE SCALE GENOMIC DNA]</scope>
    <source>
        <strain evidence="4">IH1</strain>
    </source>
</reference>
<evidence type="ECO:0000259" key="3">
    <source>
        <dbReference type="PROSITE" id="PS50234"/>
    </source>
</evidence>
<dbReference type="SMART" id="SM00327">
    <property type="entry name" value="VWA"/>
    <property type="match status" value="1"/>
</dbReference>
<dbReference type="STRING" id="647113.Metok_1169"/>
<comment type="similarity">
    <text evidence="1">Belongs to the Mg-chelatase subunits D/I family.</text>
</comment>
<dbReference type="GeneID" id="10773325"/>
<dbReference type="Proteomes" id="UP000009296">
    <property type="component" value="Chromosome"/>
</dbReference>
<feature type="compositionally biased region" description="Basic and acidic residues" evidence="2">
    <location>
        <begin position="38"/>
        <end position="50"/>
    </location>
</feature>
<feature type="region of interest" description="Disordered" evidence="2">
    <location>
        <begin position="1"/>
        <end position="52"/>
    </location>
</feature>
<dbReference type="PANTHER" id="PTHR35023">
    <property type="entry name" value="CHELATASE-RELATED"/>
    <property type="match status" value="1"/>
</dbReference>
<evidence type="ECO:0000313" key="4">
    <source>
        <dbReference type="EMBL" id="AEH07137.1"/>
    </source>
</evidence>
<dbReference type="KEGG" id="mok:Metok_1169"/>
<dbReference type="InterPro" id="IPR052989">
    <property type="entry name" value="Mg-chelatase_DI-like"/>
</dbReference>
<dbReference type="eggNOG" id="arCOG06472">
    <property type="taxonomic scope" value="Archaea"/>
</dbReference>
<dbReference type="SUPFAM" id="SSF53300">
    <property type="entry name" value="vWA-like"/>
    <property type="match status" value="1"/>
</dbReference>
<evidence type="ECO:0000313" key="5">
    <source>
        <dbReference type="Proteomes" id="UP000009296"/>
    </source>
</evidence>
<evidence type="ECO:0000256" key="2">
    <source>
        <dbReference type="SAM" id="MobiDB-lite"/>
    </source>
</evidence>
<accession>F8ANZ4</accession>
<dbReference type="AlphaFoldDB" id="F8ANZ4"/>
<organism evidence="4 5">
    <name type="scientific">Methanothermococcus okinawensis (strain DSM 14208 / JCM 11175 / IH1)</name>
    <dbReference type="NCBI Taxonomy" id="647113"/>
    <lineage>
        <taxon>Archaea</taxon>
        <taxon>Methanobacteriati</taxon>
        <taxon>Methanobacteriota</taxon>
        <taxon>Methanomada group</taxon>
        <taxon>Methanococci</taxon>
        <taxon>Methanococcales</taxon>
        <taxon>Methanococcaceae</taxon>
        <taxon>Methanothermococcus</taxon>
    </lineage>
</organism>
<dbReference type="InterPro" id="IPR036465">
    <property type="entry name" value="vWFA_dom_sf"/>
</dbReference>